<organism evidence="1 2">
    <name type="scientific">Blastochloris tepida</name>
    <dbReference type="NCBI Taxonomy" id="2233851"/>
    <lineage>
        <taxon>Bacteria</taxon>
        <taxon>Pseudomonadati</taxon>
        <taxon>Pseudomonadota</taxon>
        <taxon>Alphaproteobacteria</taxon>
        <taxon>Hyphomicrobiales</taxon>
        <taxon>Blastochloridaceae</taxon>
        <taxon>Blastochloris</taxon>
    </lineage>
</organism>
<dbReference type="RefSeq" id="WP_126397999.1">
    <property type="nucleotide sequence ID" value="NZ_AP018907.1"/>
</dbReference>
<dbReference type="AlphaFoldDB" id="A0A348FY33"/>
<accession>A0A348FY33</accession>
<protein>
    <submittedName>
        <fullName evidence="1">Uncharacterized protein</fullName>
    </submittedName>
</protein>
<name>A0A348FY33_9HYPH</name>
<dbReference type="KEGG" id="blag:BLTE_09010"/>
<evidence type="ECO:0000313" key="1">
    <source>
        <dbReference type="EMBL" id="BBF92216.1"/>
    </source>
</evidence>
<gene>
    <name evidence="1" type="ORF">BLTE_09010</name>
</gene>
<reference evidence="1 2" key="1">
    <citation type="submission" date="2018-08" db="EMBL/GenBank/DDBJ databases">
        <title>Complete genome sequencing of Blastochloris tepida GI.</title>
        <authorList>
            <person name="Tsukatani Y."/>
            <person name="Mori H."/>
        </authorList>
    </citation>
    <scope>NUCLEOTIDE SEQUENCE [LARGE SCALE GENOMIC DNA]</scope>
    <source>
        <strain evidence="1 2">GI</strain>
    </source>
</reference>
<proteinExistence type="predicted"/>
<evidence type="ECO:0000313" key="2">
    <source>
        <dbReference type="Proteomes" id="UP000266934"/>
    </source>
</evidence>
<dbReference type="Proteomes" id="UP000266934">
    <property type="component" value="Chromosome"/>
</dbReference>
<sequence>MRRKTFSALTGWDDAKLKWLRREDLLFFIDEVEPGKWLDIPPFWAFLACVQKELAKYVEMRDARARVVDFDTGALGKIAPLLRPLPGTVDDVWLLSGEVHIGGELTGTINGQSRAFAVDLTLPVSAFGFLSNFADWTVHHRDMKGWKAGKVHDINNAMAGAVLINLSAVWRDMDARARDAGIADEHVWGRPINAEGVDSGPPSEAE</sequence>
<keyword evidence="2" id="KW-1185">Reference proteome</keyword>
<dbReference type="EMBL" id="AP018907">
    <property type="protein sequence ID" value="BBF92216.1"/>
    <property type="molecule type" value="Genomic_DNA"/>
</dbReference>